<reference evidence="9" key="1">
    <citation type="submission" date="2022-02" db="EMBL/GenBank/DDBJ databases">
        <title>Corynebacterium sp. from urogenital microbiome.</title>
        <authorList>
            <person name="Cappelli E.A."/>
            <person name="Ribeiro T.G."/>
            <person name="Peixe L."/>
        </authorList>
    </citation>
    <scope>NUCLEOTIDE SEQUENCE</scope>
    <source>
        <strain evidence="9">C9Ua_112</strain>
    </source>
</reference>
<protein>
    <recommendedName>
        <fullName evidence="7">Phosphate-specific transport system accessory protein PhoU</fullName>
    </recommendedName>
</protein>
<accession>A0A9X3M7R3</accession>
<gene>
    <name evidence="9" type="primary">phoU</name>
    <name evidence="9" type="ORF">L8U58_09445</name>
</gene>
<dbReference type="PANTHER" id="PTHR42930">
    <property type="entry name" value="PHOSPHATE-SPECIFIC TRANSPORT SYSTEM ACCESSORY PROTEIN PHOU"/>
    <property type="match status" value="1"/>
</dbReference>
<dbReference type="GO" id="GO:0030643">
    <property type="term" value="P:intracellular phosphate ion homeostasis"/>
    <property type="evidence" value="ECO:0007669"/>
    <property type="project" value="InterPro"/>
</dbReference>
<dbReference type="AlphaFoldDB" id="A0A9X3M7R3"/>
<keyword evidence="4 7" id="KW-0813">Transport</keyword>
<evidence type="ECO:0000256" key="3">
    <source>
        <dbReference type="ARBA" id="ARBA00011738"/>
    </source>
</evidence>
<dbReference type="RefSeq" id="WP_034966344.1">
    <property type="nucleotide sequence ID" value="NZ_JAKMUV010000015.1"/>
</dbReference>
<name>A0A9X3M7R3_9CORY</name>
<proteinExistence type="inferred from homology"/>
<dbReference type="InterPro" id="IPR028366">
    <property type="entry name" value="PhoU"/>
</dbReference>
<dbReference type="PIRSF" id="PIRSF003107">
    <property type="entry name" value="PhoU"/>
    <property type="match status" value="1"/>
</dbReference>
<dbReference type="FunFam" id="1.20.58.220:FF:000004">
    <property type="entry name" value="Phosphate-specific transport system accessory protein PhoU"/>
    <property type="match status" value="1"/>
</dbReference>
<dbReference type="GO" id="GO:0005737">
    <property type="term" value="C:cytoplasm"/>
    <property type="evidence" value="ECO:0007669"/>
    <property type="project" value="UniProtKB-SubCell"/>
</dbReference>
<evidence type="ECO:0000256" key="2">
    <source>
        <dbReference type="ARBA" id="ARBA00008107"/>
    </source>
</evidence>
<dbReference type="GO" id="GO:0045936">
    <property type="term" value="P:negative regulation of phosphate metabolic process"/>
    <property type="evidence" value="ECO:0007669"/>
    <property type="project" value="InterPro"/>
</dbReference>
<organism evidence="9 10">
    <name type="scientific">Corynebacterium macclintockiae</name>
    <dbReference type="NCBI Taxonomy" id="2913501"/>
    <lineage>
        <taxon>Bacteria</taxon>
        <taxon>Bacillati</taxon>
        <taxon>Actinomycetota</taxon>
        <taxon>Actinomycetes</taxon>
        <taxon>Mycobacteriales</taxon>
        <taxon>Corynebacteriaceae</taxon>
        <taxon>Corynebacterium</taxon>
    </lineage>
</organism>
<sequence length="246" mass="28737">MRRVYRDQLREFRHDISLMADFTRTALDSATRALLNADLALAEKILGSVDTLEDLRVTSEKAAFQLLALEAPVARDLRVVVAGQHIVEDFTRMGALAVHVAKVARRRHPENAVPEAIRPFIEEMARQCDNSAMKVQELLRHLDVQTALELIEDDDAVDDIHRHLFQLTTMREWPHSVREAVDLTLLSRYLERFSDHAVTIGSRIIFIATGLTPDEYQRKQEDEEVQRRFREEFDEMRYRYDRNFDY</sequence>
<evidence type="ECO:0000256" key="1">
    <source>
        <dbReference type="ARBA" id="ARBA00004496"/>
    </source>
</evidence>
<evidence type="ECO:0000313" key="10">
    <source>
        <dbReference type="Proteomes" id="UP001146505"/>
    </source>
</evidence>
<comment type="similarity">
    <text evidence="2 7">Belongs to the PhoU family.</text>
</comment>
<comment type="subunit">
    <text evidence="3 7">Homodimer.</text>
</comment>
<comment type="subcellular location">
    <subcellularLocation>
        <location evidence="1 7">Cytoplasm</location>
    </subcellularLocation>
</comment>
<dbReference type="InterPro" id="IPR038078">
    <property type="entry name" value="PhoU-like_sf"/>
</dbReference>
<feature type="domain" description="PhoU" evidence="8">
    <location>
        <begin position="16"/>
        <end position="103"/>
    </location>
</feature>
<keyword evidence="10" id="KW-1185">Reference proteome</keyword>
<comment type="function">
    <text evidence="7">Plays a role in the regulation of phosphate uptake.</text>
</comment>
<dbReference type="GeneID" id="301813781"/>
<dbReference type="SUPFAM" id="SSF109755">
    <property type="entry name" value="PhoU-like"/>
    <property type="match status" value="1"/>
</dbReference>
<dbReference type="GO" id="GO:0006817">
    <property type="term" value="P:phosphate ion transport"/>
    <property type="evidence" value="ECO:0007669"/>
    <property type="project" value="UniProtKB-KW"/>
</dbReference>
<evidence type="ECO:0000259" key="8">
    <source>
        <dbReference type="Pfam" id="PF01895"/>
    </source>
</evidence>
<dbReference type="PANTHER" id="PTHR42930:SF3">
    <property type="entry name" value="PHOSPHATE-SPECIFIC TRANSPORT SYSTEM ACCESSORY PROTEIN PHOU"/>
    <property type="match status" value="1"/>
</dbReference>
<dbReference type="NCBIfam" id="TIGR02135">
    <property type="entry name" value="phoU_full"/>
    <property type="match status" value="1"/>
</dbReference>
<dbReference type="Gene3D" id="1.20.58.220">
    <property type="entry name" value="Phosphate transport system protein phou homolog 2, domain 2"/>
    <property type="match status" value="1"/>
</dbReference>
<evidence type="ECO:0000313" key="9">
    <source>
        <dbReference type="EMBL" id="MCZ9305744.1"/>
    </source>
</evidence>
<dbReference type="InterPro" id="IPR026022">
    <property type="entry name" value="PhoU_dom"/>
</dbReference>
<dbReference type="Proteomes" id="UP001146505">
    <property type="component" value="Unassembled WGS sequence"/>
</dbReference>
<evidence type="ECO:0000256" key="7">
    <source>
        <dbReference type="PIRNR" id="PIRNR003107"/>
    </source>
</evidence>
<comment type="caution">
    <text evidence="9">The sequence shown here is derived from an EMBL/GenBank/DDBJ whole genome shotgun (WGS) entry which is preliminary data.</text>
</comment>
<evidence type="ECO:0000256" key="5">
    <source>
        <dbReference type="ARBA" id="ARBA00022490"/>
    </source>
</evidence>
<evidence type="ECO:0000256" key="4">
    <source>
        <dbReference type="ARBA" id="ARBA00022448"/>
    </source>
</evidence>
<feature type="domain" description="PhoU" evidence="8">
    <location>
        <begin position="121"/>
        <end position="203"/>
    </location>
</feature>
<dbReference type="EMBL" id="JAKMUV010000015">
    <property type="protein sequence ID" value="MCZ9305744.1"/>
    <property type="molecule type" value="Genomic_DNA"/>
</dbReference>
<keyword evidence="5 7" id="KW-0963">Cytoplasm</keyword>
<dbReference type="Pfam" id="PF01895">
    <property type="entry name" value="PhoU"/>
    <property type="match status" value="2"/>
</dbReference>
<keyword evidence="6 7" id="KW-0592">Phosphate transport</keyword>
<evidence type="ECO:0000256" key="6">
    <source>
        <dbReference type="ARBA" id="ARBA00022592"/>
    </source>
</evidence>